<dbReference type="InterPro" id="IPR016166">
    <property type="entry name" value="FAD-bd_PCMH"/>
</dbReference>
<sequence>MTDPDALAAFVEALGDIPVLLDPALVKQRSQDFFWFSPVLKRQLNDMTAELVVCPRTRDEVTHTMAAAWRCGINVTPRGGGTGNHGQAVPLRGGAVLDLSRLDRIVWVRDGMMRVEAGAKLIDLDKILRERGWELRMFPSTKRTATIGGFVAGGSDGIGSITWGGLRDAGNVIAAQVVTAEAPPRVLELRGSETDLINHAYGTTGIVTELELPLAPAMQWRDIVVAFPDFMQAARFCLVLAACPGIDLKLVTTIDSTIVPSLEVLRELVAVGESLALLMVAPSGMTTLAELVSAHGGQIVLDADTLKSEITSGSVPLYEFTWNHTTLQMLTQDRTVTYLRSLFPAADPLALVERMRTLFGDELPMHLEFLRVGGALTCAGLQIVRFTTEDRLAEIISIHEQNGVSISNPHVYTIENGSGHKRLPVNQMGFKHEVDPLGILNPGKMRDFVPVRAPAENAE</sequence>
<evidence type="ECO:0000256" key="2">
    <source>
        <dbReference type="ARBA" id="ARBA00022827"/>
    </source>
</evidence>
<dbReference type="PANTHER" id="PTHR11748:SF119">
    <property type="entry name" value="D-2-HYDROXYGLUTARATE DEHYDROGENASE"/>
    <property type="match status" value="1"/>
</dbReference>
<keyword evidence="1" id="KW-0285">Flavoprotein</keyword>
<name>A0A6M8HQ18_9PROT</name>
<dbReference type="AlphaFoldDB" id="A0A6M8HQ18"/>
<evidence type="ECO:0000313" key="5">
    <source>
        <dbReference type="Proteomes" id="UP000500767"/>
    </source>
</evidence>
<protein>
    <submittedName>
        <fullName evidence="4">FAD-binding oxidoreductase</fullName>
    </submittedName>
</protein>
<dbReference type="PROSITE" id="PS51387">
    <property type="entry name" value="FAD_PCMH"/>
    <property type="match status" value="1"/>
</dbReference>
<accession>A0A6M8HQ18</accession>
<dbReference type="InterPro" id="IPR036318">
    <property type="entry name" value="FAD-bd_PCMH-like_sf"/>
</dbReference>
<proteinExistence type="predicted"/>
<dbReference type="Pfam" id="PF01565">
    <property type="entry name" value="FAD_binding_4"/>
    <property type="match status" value="1"/>
</dbReference>
<dbReference type="GO" id="GO:0004458">
    <property type="term" value="F:D-lactate dehydrogenase (cytochrome) activity"/>
    <property type="evidence" value="ECO:0007669"/>
    <property type="project" value="TreeGrafter"/>
</dbReference>
<dbReference type="GO" id="GO:0008720">
    <property type="term" value="F:D-lactate dehydrogenase (NAD+) activity"/>
    <property type="evidence" value="ECO:0007669"/>
    <property type="project" value="TreeGrafter"/>
</dbReference>
<dbReference type="PANTHER" id="PTHR11748">
    <property type="entry name" value="D-LACTATE DEHYDROGENASE"/>
    <property type="match status" value="1"/>
</dbReference>
<dbReference type="GO" id="GO:0071949">
    <property type="term" value="F:FAD binding"/>
    <property type="evidence" value="ECO:0007669"/>
    <property type="project" value="InterPro"/>
</dbReference>
<dbReference type="KEGG" id="lck:HN018_11400"/>
<dbReference type="SUPFAM" id="SSF56176">
    <property type="entry name" value="FAD-binding/transporter-associated domain-like"/>
    <property type="match status" value="1"/>
</dbReference>
<evidence type="ECO:0000256" key="1">
    <source>
        <dbReference type="ARBA" id="ARBA00022630"/>
    </source>
</evidence>
<dbReference type="EMBL" id="CP053708">
    <property type="protein sequence ID" value="QKE90559.1"/>
    <property type="molecule type" value="Genomic_DNA"/>
</dbReference>
<organism evidence="4 5">
    <name type="scientific">Lichenicola cladoniae</name>
    <dbReference type="NCBI Taxonomy" id="1484109"/>
    <lineage>
        <taxon>Bacteria</taxon>
        <taxon>Pseudomonadati</taxon>
        <taxon>Pseudomonadota</taxon>
        <taxon>Alphaproteobacteria</taxon>
        <taxon>Acetobacterales</taxon>
        <taxon>Acetobacteraceae</taxon>
        <taxon>Lichenicola</taxon>
    </lineage>
</organism>
<dbReference type="RefSeq" id="WP_171835506.1">
    <property type="nucleotide sequence ID" value="NZ_CP053708.1"/>
</dbReference>
<evidence type="ECO:0000313" key="4">
    <source>
        <dbReference type="EMBL" id="QKE90559.1"/>
    </source>
</evidence>
<dbReference type="SUPFAM" id="SSF55103">
    <property type="entry name" value="FAD-linked oxidases, C-terminal domain"/>
    <property type="match status" value="1"/>
</dbReference>
<dbReference type="GO" id="GO:1903457">
    <property type="term" value="P:lactate catabolic process"/>
    <property type="evidence" value="ECO:0007669"/>
    <property type="project" value="TreeGrafter"/>
</dbReference>
<dbReference type="Proteomes" id="UP000500767">
    <property type="component" value="Chromosome"/>
</dbReference>
<reference evidence="4 5" key="1">
    <citation type="journal article" date="2014" name="World J. Microbiol. Biotechnol.">
        <title>Biodiversity and physiological characteristics of Antarctic and Arctic lichens-associated bacteria.</title>
        <authorList>
            <person name="Lee Y.M."/>
            <person name="Kim E.H."/>
            <person name="Lee H.K."/>
            <person name="Hong S.G."/>
        </authorList>
    </citation>
    <scope>NUCLEOTIDE SEQUENCE [LARGE SCALE GENOMIC DNA]</scope>
    <source>
        <strain evidence="4 5">PAMC 26569</strain>
    </source>
</reference>
<dbReference type="InterPro" id="IPR016164">
    <property type="entry name" value="FAD-linked_Oxase-like_C"/>
</dbReference>
<dbReference type="InterPro" id="IPR006094">
    <property type="entry name" value="Oxid_FAD_bind_N"/>
</dbReference>
<keyword evidence="5" id="KW-1185">Reference proteome</keyword>
<dbReference type="InterPro" id="IPR016169">
    <property type="entry name" value="FAD-bd_PCMH_sub2"/>
</dbReference>
<evidence type="ECO:0000259" key="3">
    <source>
        <dbReference type="PROSITE" id="PS51387"/>
    </source>
</evidence>
<gene>
    <name evidence="4" type="ORF">HN018_11400</name>
</gene>
<dbReference type="Gene3D" id="3.30.465.10">
    <property type="match status" value="1"/>
</dbReference>
<feature type="domain" description="FAD-binding PCMH-type" evidence="3">
    <location>
        <begin position="44"/>
        <end position="217"/>
    </location>
</feature>
<keyword evidence="2" id="KW-0274">FAD</keyword>